<reference evidence="4" key="1">
    <citation type="submission" date="2020-02" db="EMBL/GenBank/DDBJ databases">
        <title>Delineation of the pyrene-degrading pathway in Roseobacter clade bacteria by genomic analysis.</title>
        <authorList>
            <person name="Zhou H."/>
            <person name="Wang H."/>
        </authorList>
    </citation>
    <scope>NUCLEOTIDE SEQUENCE</scope>
    <source>
        <strain evidence="4">PrR005</strain>
    </source>
</reference>
<feature type="domain" description="OmpA-like" evidence="3">
    <location>
        <begin position="321"/>
        <end position="449"/>
    </location>
</feature>
<comment type="caution">
    <text evidence="4">The sequence shown here is derived from an EMBL/GenBank/DDBJ whole genome shotgun (WGS) entry which is preliminary data.</text>
</comment>
<dbReference type="InterPro" id="IPR050330">
    <property type="entry name" value="Bact_OuterMem_StrucFunc"/>
</dbReference>
<evidence type="ECO:0000256" key="2">
    <source>
        <dbReference type="SAM" id="Coils"/>
    </source>
</evidence>
<feature type="coiled-coil region" evidence="2">
    <location>
        <begin position="180"/>
        <end position="222"/>
    </location>
</feature>
<gene>
    <name evidence="4" type="ORF">G0P99_17275</name>
</gene>
<protein>
    <submittedName>
        <fullName evidence="4">Peptidoglycan-binding protein</fullName>
    </submittedName>
</protein>
<dbReference type="AlphaFoldDB" id="A0A6B2NVE6"/>
<dbReference type="GO" id="GO:0016020">
    <property type="term" value="C:membrane"/>
    <property type="evidence" value="ECO:0007669"/>
    <property type="project" value="UniProtKB-UniRule"/>
</dbReference>
<proteinExistence type="predicted"/>
<evidence type="ECO:0000313" key="4">
    <source>
        <dbReference type="EMBL" id="NDW46703.1"/>
    </source>
</evidence>
<sequence>AANTMIYMGNSKVRTAKSATHLGNAGQSVALKTSTGFKFSVGNTQVFMSEVDGKWLMYSADESGPDTYACDEVSDFTKEIASAMFAAFDQLESAEIAKQAIQVAKEKKRNEVLSQDLNAALTRAGANERNYRSLTEECKKLAEQNSECKSTLQSTLSADPDMLQQSLKAALDTKAEAEAIASEQTNLAELRANLLALSKDALQEEKTKSALLNQQVAALRSQLGTLQALLDVYKSRIEAAQVQVQTLGQDLNAALARAASEERKRRILEEAERARLDAAPVTPAKDAKASGTQVKDLVNYRSEFFGKLRELLTDQEGVRIEGDRLVFSSEVLFDPGSADLSPEGQFEIAKVARILRGVAAEIPSEIDWVIRVDGHTDNVPLSGTGRFADNWELSQGRALSVVRYMVDFLGIAPDRLSANGFGEYQPINPVDTPEARAQNRRIELKLTQK</sequence>
<feature type="coiled-coil region" evidence="2">
    <location>
        <begin position="91"/>
        <end position="151"/>
    </location>
</feature>
<dbReference type="PANTHER" id="PTHR30329">
    <property type="entry name" value="STATOR ELEMENT OF FLAGELLAR MOTOR COMPLEX"/>
    <property type="match status" value="1"/>
</dbReference>
<dbReference type="CDD" id="cd07185">
    <property type="entry name" value="OmpA_C-like"/>
    <property type="match status" value="1"/>
</dbReference>
<organism evidence="4">
    <name type="scientific">Ruegeria sp. PrR005</name>
    <dbReference type="NCBI Taxonomy" id="2706882"/>
    <lineage>
        <taxon>Bacteria</taxon>
        <taxon>Pseudomonadati</taxon>
        <taxon>Pseudomonadota</taxon>
        <taxon>Alphaproteobacteria</taxon>
        <taxon>Rhodobacterales</taxon>
        <taxon>Roseobacteraceae</taxon>
        <taxon>Ruegeria</taxon>
    </lineage>
</organism>
<dbReference type="SUPFAM" id="SSF103088">
    <property type="entry name" value="OmpA-like"/>
    <property type="match status" value="1"/>
</dbReference>
<dbReference type="InterPro" id="IPR006665">
    <property type="entry name" value="OmpA-like"/>
</dbReference>
<feature type="non-terminal residue" evidence="4">
    <location>
        <position position="1"/>
    </location>
</feature>
<dbReference type="NCBIfam" id="NF006542">
    <property type="entry name" value="PRK09039.1-1"/>
    <property type="match status" value="1"/>
</dbReference>
<dbReference type="Pfam" id="PF00691">
    <property type="entry name" value="OmpA"/>
    <property type="match status" value="1"/>
</dbReference>
<name>A0A6B2NVE6_9RHOB</name>
<evidence type="ECO:0000259" key="3">
    <source>
        <dbReference type="PROSITE" id="PS51123"/>
    </source>
</evidence>
<dbReference type="EMBL" id="JAAGOX010000039">
    <property type="protein sequence ID" value="NDW46703.1"/>
    <property type="molecule type" value="Genomic_DNA"/>
</dbReference>
<keyword evidence="1" id="KW-0472">Membrane</keyword>
<evidence type="ECO:0000256" key="1">
    <source>
        <dbReference type="PROSITE-ProRule" id="PRU00473"/>
    </source>
</evidence>
<dbReference type="RefSeq" id="WP_164131731.1">
    <property type="nucleotide sequence ID" value="NZ_JAAGOX010000039.1"/>
</dbReference>
<dbReference type="InterPro" id="IPR036737">
    <property type="entry name" value="OmpA-like_sf"/>
</dbReference>
<accession>A0A6B2NVE6</accession>
<dbReference type="PROSITE" id="PS51123">
    <property type="entry name" value="OMPA_2"/>
    <property type="match status" value="1"/>
</dbReference>
<keyword evidence="2" id="KW-0175">Coiled coil</keyword>
<dbReference type="Gene3D" id="3.30.1330.60">
    <property type="entry name" value="OmpA-like domain"/>
    <property type="match status" value="1"/>
</dbReference>
<dbReference type="PANTHER" id="PTHR30329:SF21">
    <property type="entry name" value="LIPOPROTEIN YIAD-RELATED"/>
    <property type="match status" value="1"/>
</dbReference>